<sequence>TDFLFLGEKKDTKEEGHETRVRGSKYTGIVSQKGAQEERGNMKSIDSFAIPSCARLKRILQYLRRNSSKLSTTDPSLRIRISKFVSKPGKYLENCRDRRDGSIKGERNFGMH</sequence>
<evidence type="ECO:0000256" key="1">
    <source>
        <dbReference type="SAM" id="MobiDB-lite"/>
    </source>
</evidence>
<feature type="compositionally biased region" description="Basic and acidic residues" evidence="1">
    <location>
        <begin position="7"/>
        <end position="21"/>
    </location>
</feature>
<name>A0AA40FIA2_9HYME</name>
<dbReference type="Proteomes" id="UP001177670">
    <property type="component" value="Unassembled WGS sequence"/>
</dbReference>
<feature type="non-terminal residue" evidence="2">
    <location>
        <position position="1"/>
    </location>
</feature>
<protein>
    <submittedName>
        <fullName evidence="2">Uncharacterized protein</fullName>
    </submittedName>
</protein>
<gene>
    <name evidence="2" type="ORF">K0M31_013403</name>
</gene>
<comment type="caution">
    <text evidence="2">The sequence shown here is derived from an EMBL/GenBank/DDBJ whole genome shotgun (WGS) entry which is preliminary data.</text>
</comment>
<evidence type="ECO:0000313" key="3">
    <source>
        <dbReference type="Proteomes" id="UP001177670"/>
    </source>
</evidence>
<reference evidence="2" key="1">
    <citation type="submission" date="2021-10" db="EMBL/GenBank/DDBJ databases">
        <title>Melipona bicolor Genome sequencing and assembly.</title>
        <authorList>
            <person name="Araujo N.S."/>
            <person name="Arias M.C."/>
        </authorList>
    </citation>
    <scope>NUCLEOTIDE SEQUENCE</scope>
    <source>
        <strain evidence="2">USP_2M_L1-L4_2017</strain>
        <tissue evidence="2">Whole body</tissue>
    </source>
</reference>
<organism evidence="2 3">
    <name type="scientific">Melipona bicolor</name>
    <dbReference type="NCBI Taxonomy" id="60889"/>
    <lineage>
        <taxon>Eukaryota</taxon>
        <taxon>Metazoa</taxon>
        <taxon>Ecdysozoa</taxon>
        <taxon>Arthropoda</taxon>
        <taxon>Hexapoda</taxon>
        <taxon>Insecta</taxon>
        <taxon>Pterygota</taxon>
        <taxon>Neoptera</taxon>
        <taxon>Endopterygota</taxon>
        <taxon>Hymenoptera</taxon>
        <taxon>Apocrita</taxon>
        <taxon>Aculeata</taxon>
        <taxon>Apoidea</taxon>
        <taxon>Anthophila</taxon>
        <taxon>Apidae</taxon>
        <taxon>Melipona</taxon>
    </lineage>
</organism>
<dbReference type="AlphaFoldDB" id="A0AA40FIA2"/>
<accession>A0AA40FIA2</accession>
<proteinExistence type="predicted"/>
<dbReference type="EMBL" id="JAHYIQ010000036">
    <property type="protein sequence ID" value="KAK1119579.1"/>
    <property type="molecule type" value="Genomic_DNA"/>
</dbReference>
<evidence type="ECO:0000313" key="2">
    <source>
        <dbReference type="EMBL" id="KAK1119579.1"/>
    </source>
</evidence>
<keyword evidence="3" id="KW-1185">Reference proteome</keyword>
<feature type="region of interest" description="Disordered" evidence="1">
    <location>
        <begin position="1"/>
        <end position="21"/>
    </location>
</feature>